<evidence type="ECO:0000313" key="3">
    <source>
        <dbReference type="Proteomes" id="UP000703269"/>
    </source>
</evidence>
<protein>
    <submittedName>
        <fullName evidence="2">Uncharacterized protein</fullName>
    </submittedName>
</protein>
<dbReference type="GO" id="GO:0006487">
    <property type="term" value="P:protein N-linked glycosylation"/>
    <property type="evidence" value="ECO:0007669"/>
    <property type="project" value="TreeGrafter"/>
</dbReference>
<dbReference type="GO" id="GO:0046921">
    <property type="term" value="F:alpha-(1-&gt;6)-fucosyltransferase activity"/>
    <property type="evidence" value="ECO:0007669"/>
    <property type="project" value="TreeGrafter"/>
</dbReference>
<accession>A0A9P3G770</accession>
<dbReference type="OrthoDB" id="2392789at2759"/>
<dbReference type="Gene3D" id="3.40.50.11350">
    <property type="match status" value="1"/>
</dbReference>
<feature type="compositionally biased region" description="Acidic residues" evidence="1">
    <location>
        <begin position="39"/>
        <end position="50"/>
    </location>
</feature>
<feature type="compositionally biased region" description="Polar residues" evidence="1">
    <location>
        <begin position="14"/>
        <end position="25"/>
    </location>
</feature>
<evidence type="ECO:0000313" key="2">
    <source>
        <dbReference type="EMBL" id="GJE89491.1"/>
    </source>
</evidence>
<dbReference type="AlphaFoldDB" id="A0A9P3G770"/>
<organism evidence="2 3">
    <name type="scientific">Phanerochaete sordida</name>
    <dbReference type="NCBI Taxonomy" id="48140"/>
    <lineage>
        <taxon>Eukaryota</taxon>
        <taxon>Fungi</taxon>
        <taxon>Dikarya</taxon>
        <taxon>Basidiomycota</taxon>
        <taxon>Agaricomycotina</taxon>
        <taxon>Agaricomycetes</taxon>
        <taxon>Polyporales</taxon>
        <taxon>Phanerochaetaceae</taxon>
        <taxon>Phanerochaete</taxon>
    </lineage>
</organism>
<evidence type="ECO:0000256" key="1">
    <source>
        <dbReference type="SAM" id="MobiDB-lite"/>
    </source>
</evidence>
<dbReference type="PANTHER" id="PTHR13132:SF29">
    <property type="entry name" value="ALPHA-(1,6)-FUCOSYLTRANSFERASE"/>
    <property type="match status" value="1"/>
</dbReference>
<dbReference type="PANTHER" id="PTHR13132">
    <property type="entry name" value="ALPHA- 1,6 -FUCOSYLTRANSFERASE"/>
    <property type="match status" value="1"/>
</dbReference>
<reference evidence="2 3" key="1">
    <citation type="submission" date="2021-08" db="EMBL/GenBank/DDBJ databases">
        <title>Draft Genome Sequence of Phanerochaete sordida strain YK-624.</title>
        <authorList>
            <person name="Mori T."/>
            <person name="Dohra H."/>
            <person name="Suzuki T."/>
            <person name="Kawagishi H."/>
            <person name="Hirai H."/>
        </authorList>
    </citation>
    <scope>NUCLEOTIDE SEQUENCE [LARGE SCALE GENOMIC DNA]</scope>
    <source>
        <strain evidence="2 3">YK-624</strain>
    </source>
</reference>
<proteinExistence type="predicted"/>
<gene>
    <name evidence="2" type="ORF">PsYK624_055920</name>
</gene>
<dbReference type="EMBL" id="BPQB01000013">
    <property type="protein sequence ID" value="GJE89491.1"/>
    <property type="molecule type" value="Genomic_DNA"/>
</dbReference>
<feature type="compositionally biased region" description="Polar residues" evidence="1">
    <location>
        <begin position="55"/>
        <end position="73"/>
    </location>
</feature>
<feature type="region of interest" description="Disordered" evidence="1">
    <location>
        <begin position="14"/>
        <end position="85"/>
    </location>
</feature>
<dbReference type="Proteomes" id="UP000703269">
    <property type="component" value="Unassembled WGS sequence"/>
</dbReference>
<feature type="region of interest" description="Disordered" evidence="1">
    <location>
        <begin position="393"/>
        <end position="418"/>
    </location>
</feature>
<sequence>MPVDPLNFVASGRLSTSRNSYQPLTPRTPHSRSGRAEEAITDLDLDDDDAGSYATYRQQQAEPLLASSTSPSFPASGYRSRGDDVDATAKPIKRWQKHLSPKEVWHNSPLVLGTVVAGILLSLIVFSYNKPGALDRAVGYAPSSTPSKPVEAAVAAPPTPSYVDTFPAEGNTISYENYTQFPLTGMQYRHECATLMSGKFMHHSAYWDPPMHGVMDVPHHDDVTDYHLPEGERTRVCSKTVTYQLDGTVGLAADLALMAQAAALARERNRTFLVDDTHWTRGKWTDHFQDVRTRQPGPEPGCRAPPPEELVACPRFARHWVINARTAKFHFGHGFYENYEDPYQQGIKRQRPIFEHALRSFEETIRPNAHNAQLIRSARAELASVLSLPPHAPHARNDDMFQSQRDAASTPPHNPDPYIAVHIRRGDRHASAFPFRGQHVPLAHFVDAARGAWARLYGHAAGDDADGAAFPAPPIVYVASDAHAAAHEFAGAFAASTAVFSLDSSTDPALRALAPQHEYAQAEFDRMEPDDRVRLTRGMVVDLAMLSGMWAWEGDVVPGATICTLSSNVCRLSAVGLGWERAFGFGHDDDPSDGSINDAKKRWIDLDNRGTVAPSWTSFEVFS</sequence>
<name>A0A9P3G770_9APHY</name>
<comment type="caution">
    <text evidence="2">The sequence shown here is derived from an EMBL/GenBank/DDBJ whole genome shotgun (WGS) entry which is preliminary data.</text>
</comment>
<keyword evidence="3" id="KW-1185">Reference proteome</keyword>